<dbReference type="Proteomes" id="UP001408594">
    <property type="component" value="Unassembled WGS sequence"/>
</dbReference>
<proteinExistence type="predicted"/>
<dbReference type="PRINTS" id="PR00032">
    <property type="entry name" value="HTHARAC"/>
</dbReference>
<evidence type="ECO:0000259" key="4">
    <source>
        <dbReference type="PROSITE" id="PS01124"/>
    </source>
</evidence>
<dbReference type="InterPro" id="IPR020449">
    <property type="entry name" value="Tscrpt_reg_AraC-type_HTH"/>
</dbReference>
<comment type="caution">
    <text evidence="5">The sequence shown here is derived from an EMBL/GenBank/DDBJ whole genome shotgun (WGS) entry which is preliminary data.</text>
</comment>
<sequence>MKRDTASSVAIILLPGFSVSALGVLVERFTLAGGQSPLIFSCSGDKMVAAEHGVRVQAQVLPQLPLAAQTLICCGGREYKVTSCEALAQVARHARVASCSIGIGGGVLFMAEAGLLDGRRVSLAEPLRGLLARSGRAQVCEATAFSRDDDVWTCADEESLPLMLDALLPTWSWQKGDWRGQGHEKTLHFHSEVADRSTLAEAQALMRNNLTEPLTTAEIAGYLGISCKKLERIFKRFVGQLPARFYIGLRLCLARDLLHHSGLSIEEIGKRSGFSSPSHFSRAFRNHFGCTPRSERQQFAALSDTENRWCGAEKNRRCIAV</sequence>
<feature type="domain" description="HTH araC/xylS-type" evidence="4">
    <location>
        <begin position="200"/>
        <end position="298"/>
    </location>
</feature>
<dbReference type="EMBL" id="BAABRT010000014">
    <property type="protein sequence ID" value="GAA5525386.1"/>
    <property type="molecule type" value="Genomic_DNA"/>
</dbReference>
<dbReference type="PROSITE" id="PS01124">
    <property type="entry name" value="HTH_ARAC_FAMILY_2"/>
    <property type="match status" value="1"/>
</dbReference>
<evidence type="ECO:0000256" key="3">
    <source>
        <dbReference type="ARBA" id="ARBA00023163"/>
    </source>
</evidence>
<dbReference type="PANTHER" id="PTHR43280:SF31">
    <property type="entry name" value="TRANSCRIPTIONAL REGULATORY PROTEIN"/>
    <property type="match status" value="1"/>
</dbReference>
<organism evidence="5 6">
    <name type="scientific">Microbulbifer aestuariivivens</name>
    <dbReference type="NCBI Taxonomy" id="1908308"/>
    <lineage>
        <taxon>Bacteria</taxon>
        <taxon>Pseudomonadati</taxon>
        <taxon>Pseudomonadota</taxon>
        <taxon>Gammaproteobacteria</taxon>
        <taxon>Cellvibrionales</taxon>
        <taxon>Microbulbiferaceae</taxon>
        <taxon>Microbulbifer</taxon>
    </lineage>
</organism>
<keyword evidence="1" id="KW-0805">Transcription regulation</keyword>
<accession>A0ABM5PB23</accession>
<dbReference type="InterPro" id="IPR018060">
    <property type="entry name" value="HTH_AraC"/>
</dbReference>
<evidence type="ECO:0000313" key="6">
    <source>
        <dbReference type="Proteomes" id="UP001408594"/>
    </source>
</evidence>
<evidence type="ECO:0000256" key="1">
    <source>
        <dbReference type="ARBA" id="ARBA00023015"/>
    </source>
</evidence>
<keyword evidence="6" id="KW-1185">Reference proteome</keyword>
<dbReference type="SUPFAM" id="SSF46689">
    <property type="entry name" value="Homeodomain-like"/>
    <property type="match status" value="2"/>
</dbReference>
<evidence type="ECO:0000256" key="2">
    <source>
        <dbReference type="ARBA" id="ARBA00023125"/>
    </source>
</evidence>
<dbReference type="Gene3D" id="1.10.10.60">
    <property type="entry name" value="Homeodomain-like"/>
    <property type="match status" value="1"/>
</dbReference>
<dbReference type="InterPro" id="IPR029062">
    <property type="entry name" value="Class_I_gatase-like"/>
</dbReference>
<keyword evidence="2" id="KW-0238">DNA-binding</keyword>
<dbReference type="SMART" id="SM00342">
    <property type="entry name" value="HTH_ARAC"/>
    <property type="match status" value="1"/>
</dbReference>
<dbReference type="RefSeq" id="WP_345551039.1">
    <property type="nucleotide sequence ID" value="NZ_BAABRT010000014.1"/>
</dbReference>
<name>A0ABM5PB23_9GAMM</name>
<dbReference type="InterPro" id="IPR009057">
    <property type="entry name" value="Homeodomain-like_sf"/>
</dbReference>
<protein>
    <submittedName>
        <fullName evidence="5">HTH-type transcriptional regulator CdhR</fullName>
    </submittedName>
</protein>
<evidence type="ECO:0000313" key="5">
    <source>
        <dbReference type="EMBL" id="GAA5525386.1"/>
    </source>
</evidence>
<keyword evidence="3" id="KW-0804">Transcription</keyword>
<dbReference type="SUPFAM" id="SSF52317">
    <property type="entry name" value="Class I glutamine amidotransferase-like"/>
    <property type="match status" value="1"/>
</dbReference>
<gene>
    <name evidence="5" type="primary">cdhR_1</name>
    <name evidence="5" type="ORF">Maes01_01955</name>
</gene>
<dbReference type="Pfam" id="PF12833">
    <property type="entry name" value="HTH_18"/>
    <property type="match status" value="1"/>
</dbReference>
<dbReference type="PANTHER" id="PTHR43280">
    <property type="entry name" value="ARAC-FAMILY TRANSCRIPTIONAL REGULATOR"/>
    <property type="match status" value="1"/>
</dbReference>
<dbReference type="Gene3D" id="3.40.50.880">
    <property type="match status" value="1"/>
</dbReference>
<reference evidence="5 6" key="1">
    <citation type="submission" date="2024-02" db="EMBL/GenBank/DDBJ databases">
        <title>Microbulbifer aestuariivivens NBRC 112533.</title>
        <authorList>
            <person name="Ichikawa N."/>
            <person name="Katano-Makiyama Y."/>
            <person name="Hidaka K."/>
        </authorList>
    </citation>
    <scope>NUCLEOTIDE SEQUENCE [LARGE SCALE GENOMIC DNA]</scope>
    <source>
        <strain evidence="5 6">NBRC 112533</strain>
    </source>
</reference>